<dbReference type="GO" id="GO:0005737">
    <property type="term" value="C:cytoplasm"/>
    <property type="evidence" value="ECO:0007669"/>
    <property type="project" value="UniProtKB-SubCell"/>
</dbReference>
<dbReference type="GO" id="GO:0032259">
    <property type="term" value="P:methylation"/>
    <property type="evidence" value="ECO:0007669"/>
    <property type="project" value="UniProtKB-KW"/>
</dbReference>
<feature type="domain" description="Methyltransferase" evidence="6">
    <location>
        <begin position="40"/>
        <end position="128"/>
    </location>
</feature>
<protein>
    <recommendedName>
        <fullName evidence="5">Trans-aconitate 2-methyltransferase</fullName>
        <ecNumber evidence="5">2.1.1.144</ecNumber>
    </recommendedName>
</protein>
<dbReference type="GO" id="GO:0030798">
    <property type="term" value="F:trans-aconitate 2-methyltransferase activity"/>
    <property type="evidence" value="ECO:0007669"/>
    <property type="project" value="UniProtKB-UniRule"/>
</dbReference>
<dbReference type="Pfam" id="PF13649">
    <property type="entry name" value="Methyltransf_25"/>
    <property type="match status" value="1"/>
</dbReference>
<comment type="similarity">
    <text evidence="5">Belongs to the methyltransferase superfamily. Tam family.</text>
</comment>
<organism evidence="7 8">
    <name type="scientific">Phyllobacterium endophyticum</name>
    <dbReference type="NCBI Taxonomy" id="1149773"/>
    <lineage>
        <taxon>Bacteria</taxon>
        <taxon>Pseudomonadati</taxon>
        <taxon>Pseudomonadota</taxon>
        <taxon>Alphaproteobacteria</taxon>
        <taxon>Hyphomicrobiales</taxon>
        <taxon>Phyllobacteriaceae</taxon>
        <taxon>Phyllobacterium</taxon>
    </lineage>
</organism>
<name>A0A2P7AM75_9HYPH</name>
<keyword evidence="8" id="KW-1185">Reference proteome</keyword>
<dbReference type="CDD" id="cd02440">
    <property type="entry name" value="AdoMet_MTases"/>
    <property type="match status" value="1"/>
</dbReference>
<keyword evidence="3 5" id="KW-0808">Transferase</keyword>
<dbReference type="InterPro" id="IPR041698">
    <property type="entry name" value="Methyltransf_25"/>
</dbReference>
<evidence type="ECO:0000256" key="4">
    <source>
        <dbReference type="ARBA" id="ARBA00022691"/>
    </source>
</evidence>
<dbReference type="EC" id="2.1.1.144" evidence="5"/>
<dbReference type="OrthoDB" id="9795085at2"/>
<evidence type="ECO:0000256" key="2">
    <source>
        <dbReference type="ARBA" id="ARBA00022603"/>
    </source>
</evidence>
<evidence type="ECO:0000313" key="8">
    <source>
        <dbReference type="Proteomes" id="UP000241158"/>
    </source>
</evidence>
<dbReference type="Gene3D" id="3.40.50.150">
    <property type="entry name" value="Vaccinia Virus protein VP39"/>
    <property type="match status" value="1"/>
</dbReference>
<evidence type="ECO:0000259" key="6">
    <source>
        <dbReference type="Pfam" id="PF13649"/>
    </source>
</evidence>
<dbReference type="Proteomes" id="UP000241158">
    <property type="component" value="Unassembled WGS sequence"/>
</dbReference>
<comment type="subcellular location">
    <subcellularLocation>
        <location evidence="5">Cytoplasm</location>
    </subcellularLocation>
</comment>
<dbReference type="PANTHER" id="PTHR43861:SF1">
    <property type="entry name" value="TRANS-ACONITATE 2-METHYLTRANSFERASE"/>
    <property type="match status" value="1"/>
</dbReference>
<comment type="function">
    <text evidence="5">Catalyzes the S-adenosylmethionine monomethyl esterification of trans-aconitate.</text>
</comment>
<dbReference type="EMBL" id="PGGN01000005">
    <property type="protein sequence ID" value="PSH55304.1"/>
    <property type="molecule type" value="Genomic_DNA"/>
</dbReference>
<keyword evidence="4 5" id="KW-0949">S-adenosyl-L-methionine</keyword>
<keyword evidence="2 5" id="KW-0489">Methyltransferase</keyword>
<dbReference type="SUPFAM" id="SSF53335">
    <property type="entry name" value="S-adenosyl-L-methionine-dependent methyltransferases"/>
    <property type="match status" value="1"/>
</dbReference>
<dbReference type="HAMAP" id="MF_00560">
    <property type="entry name" value="Tran_acon_Me_trans"/>
    <property type="match status" value="1"/>
</dbReference>
<dbReference type="AlphaFoldDB" id="A0A2P7AM75"/>
<evidence type="ECO:0000256" key="3">
    <source>
        <dbReference type="ARBA" id="ARBA00022679"/>
    </source>
</evidence>
<accession>A0A2P7AM75</accession>
<evidence type="ECO:0000256" key="1">
    <source>
        <dbReference type="ARBA" id="ARBA00022490"/>
    </source>
</evidence>
<dbReference type="InterPro" id="IPR029063">
    <property type="entry name" value="SAM-dependent_MTases_sf"/>
</dbReference>
<reference evidence="8" key="1">
    <citation type="submission" date="2017-11" db="EMBL/GenBank/DDBJ databases">
        <authorList>
            <person name="Kuznetsova I."/>
            <person name="Sazanova A."/>
            <person name="Chirak E."/>
            <person name="Safronova V."/>
            <person name="Willems A."/>
        </authorList>
    </citation>
    <scope>NUCLEOTIDE SEQUENCE [LARGE SCALE GENOMIC DNA]</scope>
    <source>
        <strain evidence="8">PEPV15</strain>
    </source>
</reference>
<dbReference type="NCBIfam" id="NF002463">
    <property type="entry name" value="PRK01683.1"/>
    <property type="match status" value="1"/>
</dbReference>
<evidence type="ECO:0000256" key="5">
    <source>
        <dbReference type="HAMAP-Rule" id="MF_00560"/>
    </source>
</evidence>
<dbReference type="PANTHER" id="PTHR43861">
    <property type="entry name" value="TRANS-ACONITATE 2-METHYLTRANSFERASE-RELATED"/>
    <property type="match status" value="1"/>
</dbReference>
<comment type="caution">
    <text evidence="7">The sequence shown here is derived from an EMBL/GenBank/DDBJ whole genome shotgun (WGS) entry which is preliminary data.</text>
</comment>
<keyword evidence="1 5" id="KW-0963">Cytoplasm</keyword>
<gene>
    <name evidence="5" type="primary">tam</name>
    <name evidence="7" type="ORF">CU100_21760</name>
</gene>
<dbReference type="InterPro" id="IPR023149">
    <property type="entry name" value="Trans_acon_MeTrfase_C"/>
</dbReference>
<dbReference type="InterPro" id="IPR023506">
    <property type="entry name" value="Trans-aconitate_MeTrfase"/>
</dbReference>
<dbReference type="Gene3D" id="1.10.150.290">
    <property type="entry name" value="S-adenosyl-L-methionine-dependent methyltransferases"/>
    <property type="match status" value="1"/>
</dbReference>
<evidence type="ECO:0000313" key="7">
    <source>
        <dbReference type="EMBL" id="PSH55304.1"/>
    </source>
</evidence>
<comment type="catalytic activity">
    <reaction evidence="5">
        <text>trans-aconitate + S-adenosyl-L-methionine = (E)-3-(methoxycarbonyl)pent-2-enedioate + S-adenosyl-L-homocysteine</text>
        <dbReference type="Rhea" id="RHEA:14969"/>
        <dbReference type="ChEBI" id="CHEBI:15708"/>
        <dbReference type="ChEBI" id="CHEBI:57470"/>
        <dbReference type="ChEBI" id="CHEBI:57856"/>
        <dbReference type="ChEBI" id="CHEBI:59789"/>
        <dbReference type="EC" id="2.1.1.144"/>
    </reaction>
</comment>
<proteinExistence type="inferred from homology"/>
<sequence>MYMRQSDWSPGQYLKFEDERTRPAYDLLSAVPDQGVKYAVDLGCGPGNSTELIIERYPQAEVVGVDSSADMVAKAKERLPGRNFTVADIDKWEPTKAADLLYANAVMQWLPEHDRLFPRLLGYLNPGGCLAIQMPDNLEEATHVAMRDVAADTRWAIRMSEADATRSKIGTASSYYRLLRPYCRRIDIWRTTYHHPLQGLDGIIEWFTGSALRPYLALLNKEEQADFLEKYRQILARSYEPDDGGMVLLPFPRLFIVATH</sequence>